<evidence type="ECO:0000256" key="1">
    <source>
        <dbReference type="RuleBase" id="RU367043"/>
    </source>
</evidence>
<dbReference type="GO" id="GO:0015031">
    <property type="term" value="P:protein transport"/>
    <property type="evidence" value="ECO:0007669"/>
    <property type="project" value="UniProtKB-KW"/>
</dbReference>
<keyword evidence="1" id="KW-0811">Translocation</keyword>
<keyword evidence="1" id="KW-0813">Transport</keyword>
<dbReference type="AlphaFoldDB" id="A0A1R2CP80"/>
<feature type="domain" description="Tim10-like" evidence="2">
    <location>
        <begin position="10"/>
        <end position="56"/>
    </location>
</feature>
<name>A0A1R2CP80_9CILI</name>
<dbReference type="InterPro" id="IPR004217">
    <property type="entry name" value="Tim10-like"/>
</dbReference>
<sequence>MAQFAKDSNYKEMKIRQEFAMNLMESCRKMCIKNYDVPVLNQTEENCLQRCSVKYLLLGDYQMKLFTKEMLKKVTPT</sequence>
<keyword evidence="1" id="KW-0653">Protein transport</keyword>
<keyword evidence="1" id="KW-0999">Mitochondrion inner membrane</keyword>
<comment type="function">
    <text evidence="1">Mitochondrial intermembrane chaperone that participates in the import and insertion of some multi-pass transmembrane proteins into the mitochondrial inner membrane. Also required for the transfer of beta-barrel precursors from the TOM complex to the sorting and assembly machinery (SAM complex) of the outer membrane. Acts as a chaperone-like protein that protects the hydrophobic precursors from aggregation and guide them through the mitochondrial intermembrane space.</text>
</comment>
<accession>A0A1R2CP80</accession>
<dbReference type="Pfam" id="PF02953">
    <property type="entry name" value="zf-Tim10_DDP"/>
    <property type="match status" value="1"/>
</dbReference>
<evidence type="ECO:0000313" key="4">
    <source>
        <dbReference type="Proteomes" id="UP000187209"/>
    </source>
</evidence>
<dbReference type="SUPFAM" id="SSF144122">
    <property type="entry name" value="Tim10-like"/>
    <property type="match status" value="1"/>
</dbReference>
<dbReference type="Gene3D" id="1.10.287.810">
    <property type="entry name" value="Mitochondrial import inner membrane translocase subunit tim13 like domains"/>
    <property type="match status" value="1"/>
</dbReference>
<protein>
    <recommendedName>
        <fullName evidence="1">Mitochondrial import inner membrane translocase subunit</fullName>
    </recommendedName>
</protein>
<evidence type="ECO:0000259" key="2">
    <source>
        <dbReference type="Pfam" id="PF02953"/>
    </source>
</evidence>
<keyword evidence="1" id="KW-0143">Chaperone</keyword>
<comment type="similarity">
    <text evidence="1">Belongs to the small Tim family.</text>
</comment>
<evidence type="ECO:0000313" key="3">
    <source>
        <dbReference type="EMBL" id="OMJ90805.1"/>
    </source>
</evidence>
<dbReference type="EMBL" id="MPUH01000095">
    <property type="protein sequence ID" value="OMJ90805.1"/>
    <property type="molecule type" value="Genomic_DNA"/>
</dbReference>
<comment type="domain">
    <text evidence="1">The twin CX3C motif contains 4 conserved Cys residues that form 2 disulfide bonds in the mitochondrial intermembrane space.</text>
</comment>
<keyword evidence="1" id="KW-0496">Mitochondrion</keyword>
<keyword evidence="1" id="KW-0472">Membrane</keyword>
<keyword evidence="4" id="KW-1185">Reference proteome</keyword>
<reference evidence="3 4" key="1">
    <citation type="submission" date="2016-11" db="EMBL/GenBank/DDBJ databases">
        <title>The macronuclear genome of Stentor coeruleus: a giant cell with tiny introns.</title>
        <authorList>
            <person name="Slabodnick M."/>
            <person name="Ruby J.G."/>
            <person name="Reiff S.B."/>
            <person name="Swart E.C."/>
            <person name="Gosai S."/>
            <person name="Prabakaran S."/>
            <person name="Witkowska E."/>
            <person name="Larue G.E."/>
            <person name="Fisher S."/>
            <person name="Freeman R.M."/>
            <person name="Gunawardena J."/>
            <person name="Chu W."/>
            <person name="Stover N.A."/>
            <person name="Gregory B.D."/>
            <person name="Nowacki M."/>
            <person name="Derisi J."/>
            <person name="Roy S.W."/>
            <person name="Marshall W.F."/>
            <person name="Sood P."/>
        </authorList>
    </citation>
    <scope>NUCLEOTIDE SEQUENCE [LARGE SCALE GENOMIC DNA]</scope>
    <source>
        <strain evidence="3">WM001</strain>
    </source>
</reference>
<comment type="subunit">
    <text evidence="1">Heterohexamer.</text>
</comment>
<comment type="caution">
    <text evidence="3">The sequence shown here is derived from an EMBL/GenBank/DDBJ whole genome shotgun (WGS) entry which is preliminary data.</text>
</comment>
<gene>
    <name evidence="3" type="ORF">SteCoe_6786</name>
</gene>
<dbReference type="Proteomes" id="UP000187209">
    <property type="component" value="Unassembled WGS sequence"/>
</dbReference>
<keyword evidence="1" id="KW-1015">Disulfide bond</keyword>
<organism evidence="3 4">
    <name type="scientific">Stentor coeruleus</name>
    <dbReference type="NCBI Taxonomy" id="5963"/>
    <lineage>
        <taxon>Eukaryota</taxon>
        <taxon>Sar</taxon>
        <taxon>Alveolata</taxon>
        <taxon>Ciliophora</taxon>
        <taxon>Postciliodesmatophora</taxon>
        <taxon>Heterotrichea</taxon>
        <taxon>Heterotrichida</taxon>
        <taxon>Stentoridae</taxon>
        <taxon>Stentor</taxon>
    </lineage>
</organism>
<proteinExistence type="inferred from homology"/>
<dbReference type="InterPro" id="IPR035427">
    <property type="entry name" value="Tim10-like_dom_sf"/>
</dbReference>
<comment type="subcellular location">
    <subcellularLocation>
        <location evidence="1">Mitochondrion inner membrane</location>
        <topology evidence="1">Peripheral membrane protein</topology>
        <orientation evidence="1">Intermembrane side</orientation>
    </subcellularLocation>
</comment>
<dbReference type="GO" id="GO:0005743">
    <property type="term" value="C:mitochondrial inner membrane"/>
    <property type="evidence" value="ECO:0007669"/>
    <property type="project" value="UniProtKB-SubCell"/>
</dbReference>